<reference evidence="2 3" key="1">
    <citation type="submission" date="2019-01" db="EMBL/GenBank/DDBJ databases">
        <title>Pseudolysobacter antarctica gen. nov., sp. nov., isolated from Fildes Peninsula, Antarctica.</title>
        <authorList>
            <person name="Wei Z."/>
            <person name="Peng F."/>
        </authorList>
    </citation>
    <scope>NUCLEOTIDE SEQUENCE [LARGE SCALE GENOMIC DNA]</scope>
    <source>
        <strain evidence="2 3">AQ6-296</strain>
    </source>
</reference>
<proteinExistence type="predicted"/>
<feature type="compositionally biased region" description="Basic and acidic residues" evidence="1">
    <location>
        <begin position="1"/>
        <end position="14"/>
    </location>
</feature>
<dbReference type="RefSeq" id="WP_129835551.1">
    <property type="nucleotide sequence ID" value="NZ_CP035704.1"/>
</dbReference>
<keyword evidence="3" id="KW-1185">Reference proteome</keyword>
<dbReference type="AlphaFoldDB" id="A0A411HND8"/>
<organism evidence="2 3">
    <name type="scientific">Pseudolysobacter antarcticus</name>
    <dbReference type="NCBI Taxonomy" id="2511995"/>
    <lineage>
        <taxon>Bacteria</taxon>
        <taxon>Pseudomonadati</taxon>
        <taxon>Pseudomonadota</taxon>
        <taxon>Gammaproteobacteria</taxon>
        <taxon>Lysobacterales</taxon>
        <taxon>Rhodanobacteraceae</taxon>
        <taxon>Pseudolysobacter</taxon>
    </lineage>
</organism>
<feature type="region of interest" description="Disordered" evidence="1">
    <location>
        <begin position="1"/>
        <end position="20"/>
    </location>
</feature>
<gene>
    <name evidence="2" type="ORF">ELE36_17415</name>
</gene>
<evidence type="ECO:0008006" key="4">
    <source>
        <dbReference type="Google" id="ProtNLM"/>
    </source>
</evidence>
<evidence type="ECO:0000256" key="1">
    <source>
        <dbReference type="SAM" id="MobiDB-lite"/>
    </source>
</evidence>
<dbReference type="Proteomes" id="UP000291562">
    <property type="component" value="Chromosome"/>
</dbReference>
<dbReference type="KEGG" id="xbc:ELE36_17415"/>
<accession>A0A411HND8</accession>
<dbReference type="EMBL" id="CP035704">
    <property type="protein sequence ID" value="QBB71999.1"/>
    <property type="molecule type" value="Genomic_DNA"/>
</dbReference>
<name>A0A411HND8_9GAMM</name>
<evidence type="ECO:0000313" key="2">
    <source>
        <dbReference type="EMBL" id="QBB71999.1"/>
    </source>
</evidence>
<protein>
    <recommendedName>
        <fullName evidence="4">Nucleotidyltransferase</fullName>
    </recommendedName>
</protein>
<sequence length="213" mass="24572">MRRHAREHEQDHGTLRTQQQRRRIAVEAARLMSEEGIRDFHLAKRKAAAHLGIFAETYLPKNSEIDAALREHQRLFQADTQPQLLQQRREVALEAMRFFAAFEPRLVGAVLDGSADEHSAVCLHLFSDDPRTLQNLLDENHIPYDEESRFLRLTREDADEFPVYLFSADEIAIDLTLLPLDLLRQAPLSRIDEKPMKRASRGALELLLAEKTD</sequence>
<dbReference type="OrthoDB" id="5294130at2"/>
<evidence type="ECO:0000313" key="3">
    <source>
        <dbReference type="Proteomes" id="UP000291562"/>
    </source>
</evidence>